<dbReference type="EMBL" id="MT142529">
    <property type="protein sequence ID" value="QJA84456.1"/>
    <property type="molecule type" value="Genomic_DNA"/>
</dbReference>
<reference evidence="1" key="1">
    <citation type="submission" date="2020-03" db="EMBL/GenBank/DDBJ databases">
        <title>The deep terrestrial virosphere.</title>
        <authorList>
            <person name="Holmfeldt K."/>
            <person name="Nilsson E."/>
            <person name="Simone D."/>
            <person name="Lopez-Fernandez M."/>
            <person name="Wu X."/>
            <person name="de Brujin I."/>
            <person name="Lundin D."/>
            <person name="Andersson A."/>
            <person name="Bertilsson S."/>
            <person name="Dopson M."/>
        </authorList>
    </citation>
    <scope>NUCLEOTIDE SEQUENCE</scope>
    <source>
        <strain evidence="2">MM415A00192</strain>
        <strain evidence="1">MM415B00178</strain>
    </source>
</reference>
<evidence type="ECO:0000313" key="2">
    <source>
        <dbReference type="EMBL" id="QJA84456.1"/>
    </source>
</evidence>
<organism evidence="1">
    <name type="scientific">viral metagenome</name>
    <dbReference type="NCBI Taxonomy" id="1070528"/>
    <lineage>
        <taxon>unclassified sequences</taxon>
        <taxon>metagenomes</taxon>
        <taxon>organismal metagenomes</taxon>
    </lineage>
</organism>
<gene>
    <name evidence="2" type="ORF">MM415A00192_0065</name>
    <name evidence="1" type="ORF">MM415B00178_0073</name>
</gene>
<protein>
    <submittedName>
        <fullName evidence="1">Uncharacterized protein</fullName>
    </submittedName>
</protein>
<sequence>MASKRDEEKAWKKLLAYEKGGDKVLQFELKSYRLKDPPYRAYIEYANPFGWSSYFNTPMEAVDRAISMMEATLKGG</sequence>
<dbReference type="AlphaFoldDB" id="A0A6M3JFB6"/>
<accession>A0A6M3JFB6</accession>
<evidence type="ECO:0000313" key="1">
    <source>
        <dbReference type="EMBL" id="QJA67691.1"/>
    </source>
</evidence>
<dbReference type="EMBL" id="MT141574">
    <property type="protein sequence ID" value="QJA67691.1"/>
    <property type="molecule type" value="Genomic_DNA"/>
</dbReference>
<proteinExistence type="predicted"/>
<name>A0A6M3JFB6_9ZZZZ</name>